<keyword evidence="6 8" id="KW-1133">Transmembrane helix</keyword>
<dbReference type="GO" id="GO:0010041">
    <property type="term" value="P:response to iron(III) ion"/>
    <property type="evidence" value="ECO:0007669"/>
    <property type="project" value="TreeGrafter"/>
</dbReference>
<evidence type="ECO:0000259" key="9">
    <source>
        <dbReference type="Pfam" id="PF13231"/>
    </source>
</evidence>
<protein>
    <submittedName>
        <fullName evidence="10">4-amino-4-deoxy-L-arabinose transferase and related glycosyltransferases of PMT family</fullName>
    </submittedName>
</protein>
<dbReference type="InterPro" id="IPR050297">
    <property type="entry name" value="LipidA_mod_glycosyltrf_83"/>
</dbReference>
<feature type="transmembrane region" description="Helical" evidence="8">
    <location>
        <begin position="103"/>
        <end position="122"/>
    </location>
</feature>
<feature type="transmembrane region" description="Helical" evidence="8">
    <location>
        <begin position="302"/>
        <end position="322"/>
    </location>
</feature>
<dbReference type="AlphaFoldDB" id="T2IFW7"/>
<dbReference type="PANTHER" id="PTHR33908:SF3">
    <property type="entry name" value="UNDECAPRENYL PHOSPHATE-ALPHA-4-AMINO-4-DEOXY-L-ARABINOSE ARABINOSYL TRANSFERASE"/>
    <property type="match status" value="1"/>
</dbReference>
<reference evidence="10 11" key="2">
    <citation type="submission" date="2013-09" db="EMBL/GenBank/DDBJ databases">
        <title>Whole genome comparison of six Crocosphaera watsonii strains with differing phenotypes.</title>
        <authorList>
            <person name="Bench S.R."/>
            <person name="Heller P."/>
            <person name="Frank I."/>
            <person name="Arciniega M."/>
            <person name="Shilova I.N."/>
            <person name="Zehr J.P."/>
        </authorList>
    </citation>
    <scope>NUCLEOTIDE SEQUENCE [LARGE SCALE GENOMIC DNA]</scope>
    <source>
        <strain evidence="10 11">WH 8502</strain>
    </source>
</reference>
<evidence type="ECO:0000256" key="2">
    <source>
        <dbReference type="ARBA" id="ARBA00022475"/>
    </source>
</evidence>
<evidence type="ECO:0000256" key="8">
    <source>
        <dbReference type="SAM" id="Phobius"/>
    </source>
</evidence>
<feature type="transmembrane region" description="Helical" evidence="8">
    <location>
        <begin position="252"/>
        <end position="272"/>
    </location>
</feature>
<dbReference type="GO" id="GO:0016763">
    <property type="term" value="F:pentosyltransferase activity"/>
    <property type="evidence" value="ECO:0007669"/>
    <property type="project" value="TreeGrafter"/>
</dbReference>
<feature type="transmembrane region" description="Helical" evidence="8">
    <location>
        <begin position="170"/>
        <end position="189"/>
    </location>
</feature>
<comment type="subcellular location">
    <subcellularLocation>
        <location evidence="1">Cell membrane</location>
        <topology evidence="1">Multi-pass membrane protein</topology>
    </subcellularLocation>
</comment>
<feature type="transmembrane region" description="Helical" evidence="8">
    <location>
        <begin position="366"/>
        <end position="386"/>
    </location>
</feature>
<dbReference type="Pfam" id="PF13231">
    <property type="entry name" value="PMT_2"/>
    <property type="match status" value="1"/>
</dbReference>
<dbReference type="GO" id="GO:0009103">
    <property type="term" value="P:lipopolysaccharide biosynthetic process"/>
    <property type="evidence" value="ECO:0007669"/>
    <property type="project" value="UniProtKB-ARBA"/>
</dbReference>
<comment type="caution">
    <text evidence="10">The sequence shown here is derived from an EMBL/GenBank/DDBJ whole genome shotgun (WGS) entry which is preliminary data.</text>
</comment>
<organism evidence="10 11">
    <name type="scientific">Crocosphaera watsonii WH 8502</name>
    <dbReference type="NCBI Taxonomy" id="423474"/>
    <lineage>
        <taxon>Bacteria</taxon>
        <taxon>Bacillati</taxon>
        <taxon>Cyanobacteriota</taxon>
        <taxon>Cyanophyceae</taxon>
        <taxon>Oscillatoriophycideae</taxon>
        <taxon>Chroococcales</taxon>
        <taxon>Aphanothecaceae</taxon>
        <taxon>Crocosphaera</taxon>
    </lineage>
</organism>
<feature type="transmembrane region" description="Helical" evidence="8">
    <location>
        <begin position="480"/>
        <end position="498"/>
    </location>
</feature>
<dbReference type="Proteomes" id="UP000018348">
    <property type="component" value="Unassembled WGS sequence"/>
</dbReference>
<accession>T2IFW7</accession>
<evidence type="ECO:0000256" key="6">
    <source>
        <dbReference type="ARBA" id="ARBA00022989"/>
    </source>
</evidence>
<feature type="transmembrane region" description="Helical" evidence="8">
    <location>
        <begin position="24"/>
        <end position="44"/>
    </location>
</feature>
<proteinExistence type="predicted"/>
<evidence type="ECO:0000256" key="3">
    <source>
        <dbReference type="ARBA" id="ARBA00022676"/>
    </source>
</evidence>
<dbReference type="EMBL" id="CAQK01000558">
    <property type="protein sequence ID" value="CCQ51938.1"/>
    <property type="molecule type" value="Genomic_DNA"/>
</dbReference>
<keyword evidence="4 10" id="KW-0808">Transferase</keyword>
<keyword evidence="2" id="KW-1003">Cell membrane</keyword>
<feature type="transmembrane region" description="Helical" evidence="8">
    <location>
        <begin position="398"/>
        <end position="429"/>
    </location>
</feature>
<sequence>MNKVTVEDKDNKIVTAWKKDTKNLWLFSGLWLFFISCIAFLVNLGSIGLMDKTEPMFVEAARQMVITGDWVTPYWNGETRFDKPPLTYWLVGLSFKLFGLNEWGARIPSALAAIAVVILGFYTLKKFGFSRAYETNQTPTKLWFSALIGAGIIALNPFWIAWGRTGVSDMFLSSGIALACLSFFLGYGYSETSSKSYYGLPVGQWWYIAYWVFMALGVLAKGPVALVLPGLIVIVFLLYVGRFIEVVKETPWLLGIGSFSLVAVPWFVLVTLEHGQEYINTFFGLHNVQRFTSVVSRHPGAWYYYFPVIMVGLLPWSIYLPLAIARLRVWQRRQWINSPRKTHLGIFCLAWFFVVLVFFSSSVTKLAGYVLPLMPAAAIIIALFWSEQVETKSEEASGIWSFLFLLSGIANVGVLIGLGVASFFAYQLIGEDAMMPQFKELLQGSNSAIKGGIIWSSAALSCLLFLLVRNYHSWLWTANLLGFLAFFSWVGLPVAQIVDNQRQLPLRELSTIVKTERQADERLAFLGFMRPTLVFYTQEVVDSVTEADIYNGPALDYFQQTGNSDTVLIISEQKYLNKLGLDKSDYTLIQQEGVYKLIRVSKQIVVARYKNR</sequence>
<evidence type="ECO:0000256" key="4">
    <source>
        <dbReference type="ARBA" id="ARBA00022679"/>
    </source>
</evidence>
<feature type="transmembrane region" description="Helical" evidence="8">
    <location>
        <begin position="209"/>
        <end position="240"/>
    </location>
</feature>
<feature type="transmembrane region" description="Helical" evidence="8">
    <location>
        <begin position="142"/>
        <end position="163"/>
    </location>
</feature>
<dbReference type="RefSeq" id="WP_021831063.1">
    <property type="nucleotide sequence ID" value="NZ_CAQK01000558.1"/>
</dbReference>
<dbReference type="GO" id="GO:0005886">
    <property type="term" value="C:plasma membrane"/>
    <property type="evidence" value="ECO:0007669"/>
    <property type="project" value="UniProtKB-SubCell"/>
</dbReference>
<keyword evidence="5 8" id="KW-0812">Transmembrane</keyword>
<evidence type="ECO:0000313" key="10">
    <source>
        <dbReference type="EMBL" id="CCQ51938.1"/>
    </source>
</evidence>
<gene>
    <name evidence="10" type="ORF">CWATWH8502_1370</name>
</gene>
<dbReference type="PANTHER" id="PTHR33908">
    <property type="entry name" value="MANNOSYLTRANSFERASE YKCB-RELATED"/>
    <property type="match status" value="1"/>
</dbReference>
<evidence type="ECO:0000256" key="5">
    <source>
        <dbReference type="ARBA" id="ARBA00022692"/>
    </source>
</evidence>
<keyword evidence="7 8" id="KW-0472">Membrane</keyword>
<feature type="domain" description="Glycosyltransferase RgtA/B/C/D-like" evidence="9">
    <location>
        <begin position="82"/>
        <end position="266"/>
    </location>
</feature>
<keyword evidence="3" id="KW-0328">Glycosyltransferase</keyword>
<reference evidence="10 11" key="1">
    <citation type="submission" date="2013-01" db="EMBL/GenBank/DDBJ databases">
        <authorList>
            <person name="Bench S."/>
        </authorList>
    </citation>
    <scope>NUCLEOTIDE SEQUENCE [LARGE SCALE GENOMIC DNA]</scope>
    <source>
        <strain evidence="10 11">WH 8502</strain>
    </source>
</reference>
<evidence type="ECO:0000256" key="7">
    <source>
        <dbReference type="ARBA" id="ARBA00023136"/>
    </source>
</evidence>
<dbReference type="InterPro" id="IPR038731">
    <property type="entry name" value="RgtA/B/C-like"/>
</dbReference>
<evidence type="ECO:0000256" key="1">
    <source>
        <dbReference type="ARBA" id="ARBA00004651"/>
    </source>
</evidence>
<feature type="transmembrane region" description="Helical" evidence="8">
    <location>
        <begin position="343"/>
        <end position="360"/>
    </location>
</feature>
<evidence type="ECO:0000313" key="11">
    <source>
        <dbReference type="Proteomes" id="UP000018348"/>
    </source>
</evidence>
<name>T2IFW7_CROWT</name>
<feature type="transmembrane region" description="Helical" evidence="8">
    <location>
        <begin position="449"/>
        <end position="468"/>
    </location>
</feature>